<dbReference type="Proteomes" id="UP001283361">
    <property type="component" value="Unassembled WGS sequence"/>
</dbReference>
<sequence>MLGTKQNQSIRQAMFSLPPYMSLMCKTTWTNKGMEQSRLMTYFISTFAITFSERAIPFFGYSPMTRSEGCVKELIQLKLIYPP</sequence>
<name>A0AAE0ZW17_9GAST</name>
<protein>
    <submittedName>
        <fullName evidence="1">Uncharacterized protein</fullName>
    </submittedName>
</protein>
<evidence type="ECO:0000313" key="1">
    <source>
        <dbReference type="EMBL" id="KAK3775931.1"/>
    </source>
</evidence>
<comment type="caution">
    <text evidence="1">The sequence shown here is derived from an EMBL/GenBank/DDBJ whole genome shotgun (WGS) entry which is preliminary data.</text>
</comment>
<dbReference type="EMBL" id="JAWDGP010003257">
    <property type="protein sequence ID" value="KAK3775931.1"/>
    <property type="molecule type" value="Genomic_DNA"/>
</dbReference>
<proteinExistence type="predicted"/>
<gene>
    <name evidence="1" type="ORF">RRG08_052663</name>
</gene>
<organism evidence="1 2">
    <name type="scientific">Elysia crispata</name>
    <name type="common">lettuce slug</name>
    <dbReference type="NCBI Taxonomy" id="231223"/>
    <lineage>
        <taxon>Eukaryota</taxon>
        <taxon>Metazoa</taxon>
        <taxon>Spiralia</taxon>
        <taxon>Lophotrochozoa</taxon>
        <taxon>Mollusca</taxon>
        <taxon>Gastropoda</taxon>
        <taxon>Heterobranchia</taxon>
        <taxon>Euthyneura</taxon>
        <taxon>Panpulmonata</taxon>
        <taxon>Sacoglossa</taxon>
        <taxon>Placobranchoidea</taxon>
        <taxon>Plakobranchidae</taxon>
        <taxon>Elysia</taxon>
    </lineage>
</organism>
<accession>A0AAE0ZW17</accession>
<reference evidence="1" key="1">
    <citation type="journal article" date="2023" name="G3 (Bethesda)">
        <title>A reference genome for the long-term kleptoplast-retaining sea slug Elysia crispata morphotype clarki.</title>
        <authorList>
            <person name="Eastman K.E."/>
            <person name="Pendleton A.L."/>
            <person name="Shaikh M.A."/>
            <person name="Suttiyut T."/>
            <person name="Ogas R."/>
            <person name="Tomko P."/>
            <person name="Gavelis G."/>
            <person name="Widhalm J.R."/>
            <person name="Wisecaver J.H."/>
        </authorList>
    </citation>
    <scope>NUCLEOTIDE SEQUENCE</scope>
    <source>
        <strain evidence="1">ECLA1</strain>
    </source>
</reference>
<evidence type="ECO:0000313" key="2">
    <source>
        <dbReference type="Proteomes" id="UP001283361"/>
    </source>
</evidence>
<keyword evidence="2" id="KW-1185">Reference proteome</keyword>
<dbReference type="AlphaFoldDB" id="A0AAE0ZW17"/>